<dbReference type="CDD" id="cd01392">
    <property type="entry name" value="HTH_LacI"/>
    <property type="match status" value="1"/>
</dbReference>
<dbReference type="InterPro" id="IPR028082">
    <property type="entry name" value="Peripla_BP_I"/>
</dbReference>
<dbReference type="Pfam" id="PF00356">
    <property type="entry name" value="LacI"/>
    <property type="match status" value="1"/>
</dbReference>
<reference evidence="5 6" key="1">
    <citation type="journal article" date="2021" name="Microbiol. Resour. Announc.">
        <title>Complete Genome Sequences of Three Human Oral Treponema parvum Isolates.</title>
        <authorList>
            <person name="Zeng H."/>
            <person name="Watt R.M."/>
        </authorList>
    </citation>
    <scope>NUCLEOTIDE SEQUENCE [LARGE SCALE GENOMIC DNA]</scope>
    <source>
        <strain evidence="5 6">ATCC 700770</strain>
    </source>
</reference>
<dbReference type="SMART" id="SM00354">
    <property type="entry name" value="HTH_LACI"/>
    <property type="match status" value="1"/>
</dbReference>
<dbReference type="GO" id="GO:0000976">
    <property type="term" value="F:transcription cis-regulatory region binding"/>
    <property type="evidence" value="ECO:0007669"/>
    <property type="project" value="TreeGrafter"/>
</dbReference>
<name>A0A975F3U9_9SPIR</name>
<dbReference type="AlphaFoldDB" id="A0A975F3U9"/>
<dbReference type="Gene3D" id="1.10.260.40">
    <property type="entry name" value="lambda repressor-like DNA-binding domains"/>
    <property type="match status" value="1"/>
</dbReference>
<dbReference type="PANTHER" id="PTHR30146">
    <property type="entry name" value="LACI-RELATED TRANSCRIPTIONAL REPRESSOR"/>
    <property type="match status" value="1"/>
</dbReference>
<dbReference type="InterPro" id="IPR046335">
    <property type="entry name" value="LacI/GalR-like_sensor"/>
</dbReference>
<organism evidence="5 6">
    <name type="scientific">Treponema parvum</name>
    <dbReference type="NCBI Taxonomy" id="138851"/>
    <lineage>
        <taxon>Bacteria</taxon>
        <taxon>Pseudomonadati</taxon>
        <taxon>Spirochaetota</taxon>
        <taxon>Spirochaetia</taxon>
        <taxon>Spirochaetales</taxon>
        <taxon>Treponemataceae</taxon>
        <taxon>Treponema</taxon>
    </lineage>
</organism>
<gene>
    <name evidence="5" type="ORF">HRQ91_05080</name>
</gene>
<evidence type="ECO:0000313" key="6">
    <source>
        <dbReference type="Proteomes" id="UP000671908"/>
    </source>
</evidence>
<keyword evidence="1" id="KW-0805">Transcription regulation</keyword>
<evidence type="ECO:0000313" key="5">
    <source>
        <dbReference type="EMBL" id="QTQ13877.1"/>
    </source>
</evidence>
<dbReference type="CDD" id="cd06267">
    <property type="entry name" value="PBP1_LacI_sugar_binding-like"/>
    <property type="match status" value="1"/>
</dbReference>
<dbReference type="SUPFAM" id="SSF47413">
    <property type="entry name" value="lambda repressor-like DNA-binding domains"/>
    <property type="match status" value="1"/>
</dbReference>
<accession>A0A975F3U9</accession>
<evidence type="ECO:0000256" key="2">
    <source>
        <dbReference type="ARBA" id="ARBA00023125"/>
    </source>
</evidence>
<dbReference type="SUPFAM" id="SSF53822">
    <property type="entry name" value="Periplasmic binding protein-like I"/>
    <property type="match status" value="1"/>
</dbReference>
<dbReference type="Pfam" id="PF13377">
    <property type="entry name" value="Peripla_BP_3"/>
    <property type="match status" value="1"/>
</dbReference>
<dbReference type="RefSeq" id="WP_210120550.1">
    <property type="nucleotide sequence ID" value="NZ_CP054142.1"/>
</dbReference>
<dbReference type="InterPro" id="IPR010982">
    <property type="entry name" value="Lambda_DNA-bd_dom_sf"/>
</dbReference>
<dbReference type="GO" id="GO:0003700">
    <property type="term" value="F:DNA-binding transcription factor activity"/>
    <property type="evidence" value="ECO:0007669"/>
    <property type="project" value="TreeGrafter"/>
</dbReference>
<keyword evidence="3" id="KW-0804">Transcription</keyword>
<dbReference type="KEGG" id="tpav:HRQ91_05080"/>
<keyword evidence="6" id="KW-1185">Reference proteome</keyword>
<dbReference type="InterPro" id="IPR000843">
    <property type="entry name" value="HTH_LacI"/>
</dbReference>
<dbReference type="EMBL" id="CP054142">
    <property type="protein sequence ID" value="QTQ13877.1"/>
    <property type="molecule type" value="Genomic_DNA"/>
</dbReference>
<dbReference type="Gene3D" id="3.40.50.2300">
    <property type="match status" value="2"/>
</dbReference>
<dbReference type="PROSITE" id="PS50932">
    <property type="entry name" value="HTH_LACI_2"/>
    <property type="match status" value="1"/>
</dbReference>
<evidence type="ECO:0000256" key="1">
    <source>
        <dbReference type="ARBA" id="ARBA00023015"/>
    </source>
</evidence>
<evidence type="ECO:0000256" key="3">
    <source>
        <dbReference type="ARBA" id="ARBA00023163"/>
    </source>
</evidence>
<keyword evidence="2 5" id="KW-0238">DNA-binding</keyword>
<protein>
    <submittedName>
        <fullName evidence="5">LacI family DNA-binding transcriptional regulator</fullName>
    </submittedName>
</protein>
<dbReference type="PROSITE" id="PS00356">
    <property type="entry name" value="HTH_LACI_1"/>
    <property type="match status" value="1"/>
</dbReference>
<feature type="domain" description="HTH lacI-type" evidence="4">
    <location>
        <begin position="3"/>
        <end position="57"/>
    </location>
</feature>
<dbReference type="PANTHER" id="PTHR30146:SF109">
    <property type="entry name" value="HTH-TYPE TRANSCRIPTIONAL REGULATOR GALS"/>
    <property type="match status" value="1"/>
</dbReference>
<dbReference type="Proteomes" id="UP000671908">
    <property type="component" value="Chromosome"/>
</dbReference>
<proteinExistence type="predicted"/>
<sequence length="340" mass="36993">MSITIKDVANDSKVSISTVSLVLNESPLVKLETRLKVQQSIKRLNYVPNKSARILITKVNKAIGVIRAGSDGEIWEGSFKGTSGSFFSGVMWGIEQEVSKAGYTMLVDWYKYDASMLPPIANRNYVDGLICVGGILKEAFLEELKETGLPVVLVGARDRSLDYIDVDSDEAVYQATKYIISCGHRKIAFLNGPKFSQSSGRKLRGYLRAVQEFGVSGKTSLFCKSFSGESGYMGCEKICSKNPRPTAFVCASDSIAIGAARYFYDNKIRCPDDVSIIGYENGPLAEYAIPALTTMDIGKSYLGQKAVSILMNRIINPKARHVGVLGAGVLCVRGSVSSLK</sequence>
<evidence type="ECO:0000259" key="4">
    <source>
        <dbReference type="PROSITE" id="PS50932"/>
    </source>
</evidence>